<keyword evidence="2" id="KW-1185">Reference proteome</keyword>
<name>A0ABS3WD08_9BACL</name>
<sequence>MNGFDPIIALNVRIALLAALDSAEEFVGETKGFTQAIGKVVGKCILFELEKSKQVMKENKMWVEDHPVRGYRYRYLLQGRRGEHEASEADLNLHLGIVQRTLEHKISKCK</sequence>
<dbReference type="RefSeq" id="WP_208849000.1">
    <property type="nucleotide sequence ID" value="NZ_JAGGDJ010000016.1"/>
</dbReference>
<reference evidence="1 2" key="1">
    <citation type="submission" date="2021-03" db="EMBL/GenBank/DDBJ databases">
        <title>Paenibacillus artemisicola MWE-103 whole genome sequence.</title>
        <authorList>
            <person name="Ham Y.J."/>
        </authorList>
    </citation>
    <scope>NUCLEOTIDE SEQUENCE [LARGE SCALE GENOMIC DNA]</scope>
    <source>
        <strain evidence="1 2">MWE-103</strain>
    </source>
</reference>
<evidence type="ECO:0000313" key="1">
    <source>
        <dbReference type="EMBL" id="MBO7746205.1"/>
    </source>
</evidence>
<proteinExistence type="predicted"/>
<organism evidence="1 2">
    <name type="scientific">Paenibacillus artemisiicola</name>
    <dbReference type="NCBI Taxonomy" id="1172618"/>
    <lineage>
        <taxon>Bacteria</taxon>
        <taxon>Bacillati</taxon>
        <taxon>Bacillota</taxon>
        <taxon>Bacilli</taxon>
        <taxon>Bacillales</taxon>
        <taxon>Paenibacillaceae</taxon>
        <taxon>Paenibacillus</taxon>
    </lineage>
</organism>
<evidence type="ECO:0000313" key="2">
    <source>
        <dbReference type="Proteomes" id="UP000670947"/>
    </source>
</evidence>
<protein>
    <submittedName>
        <fullName evidence="1">Uncharacterized protein</fullName>
    </submittedName>
</protein>
<accession>A0ABS3WD08</accession>
<comment type="caution">
    <text evidence="1">The sequence shown here is derived from an EMBL/GenBank/DDBJ whole genome shotgun (WGS) entry which is preliminary data.</text>
</comment>
<gene>
    <name evidence="1" type="ORF">I8J29_18510</name>
</gene>
<dbReference type="Proteomes" id="UP000670947">
    <property type="component" value="Unassembled WGS sequence"/>
</dbReference>
<dbReference type="EMBL" id="JAGGDJ010000016">
    <property type="protein sequence ID" value="MBO7746205.1"/>
    <property type="molecule type" value="Genomic_DNA"/>
</dbReference>